<proteinExistence type="predicted"/>
<gene>
    <name evidence="2" type="ORF">K7X08_000723</name>
</gene>
<dbReference type="EMBL" id="JAJAGQ010000010">
    <property type="protein sequence ID" value="KAJ8551353.1"/>
    <property type="molecule type" value="Genomic_DNA"/>
</dbReference>
<sequence>MSPTPKILTKPKEKDRTARTGAEADRSQTNSSLIEQRRLYNLPWYLCVKSLGATFHFPSAVSSSAIVLDRLLFLASG</sequence>
<reference evidence="3" key="1">
    <citation type="journal article" date="2023" name="Proc. Natl. Acad. Sci. U.S.A.">
        <title>Genomic and structural basis for evolution of tropane alkaloid biosynthesis.</title>
        <authorList>
            <person name="Wanga Y.-J."/>
            <person name="Taina T."/>
            <person name="Yua J.-Y."/>
            <person name="Lia J."/>
            <person name="Xua B."/>
            <person name="Chenc J."/>
            <person name="D'Auriad J.C."/>
            <person name="Huanga J.-P."/>
            <person name="Huanga S.-X."/>
        </authorList>
    </citation>
    <scope>NUCLEOTIDE SEQUENCE [LARGE SCALE GENOMIC DNA]</scope>
    <source>
        <strain evidence="3">cv. KIB-2019</strain>
    </source>
</reference>
<feature type="region of interest" description="Disordered" evidence="1">
    <location>
        <begin position="1"/>
        <end position="31"/>
    </location>
</feature>
<evidence type="ECO:0000313" key="2">
    <source>
        <dbReference type="EMBL" id="KAJ8551353.1"/>
    </source>
</evidence>
<name>A0A9Q1M7H8_9SOLA</name>
<feature type="compositionally biased region" description="Basic and acidic residues" evidence="1">
    <location>
        <begin position="10"/>
        <end position="26"/>
    </location>
</feature>
<dbReference type="AlphaFoldDB" id="A0A9Q1M7H8"/>
<evidence type="ECO:0000256" key="1">
    <source>
        <dbReference type="SAM" id="MobiDB-lite"/>
    </source>
</evidence>
<organism evidence="2 3">
    <name type="scientific">Anisodus acutangulus</name>
    <dbReference type="NCBI Taxonomy" id="402998"/>
    <lineage>
        <taxon>Eukaryota</taxon>
        <taxon>Viridiplantae</taxon>
        <taxon>Streptophyta</taxon>
        <taxon>Embryophyta</taxon>
        <taxon>Tracheophyta</taxon>
        <taxon>Spermatophyta</taxon>
        <taxon>Magnoliopsida</taxon>
        <taxon>eudicotyledons</taxon>
        <taxon>Gunneridae</taxon>
        <taxon>Pentapetalae</taxon>
        <taxon>asterids</taxon>
        <taxon>lamiids</taxon>
        <taxon>Solanales</taxon>
        <taxon>Solanaceae</taxon>
        <taxon>Solanoideae</taxon>
        <taxon>Hyoscyameae</taxon>
        <taxon>Anisodus</taxon>
    </lineage>
</organism>
<protein>
    <submittedName>
        <fullName evidence="2">Uncharacterized protein</fullName>
    </submittedName>
</protein>
<evidence type="ECO:0000313" key="3">
    <source>
        <dbReference type="Proteomes" id="UP001152561"/>
    </source>
</evidence>
<accession>A0A9Q1M7H8</accession>
<comment type="caution">
    <text evidence="2">The sequence shown here is derived from an EMBL/GenBank/DDBJ whole genome shotgun (WGS) entry which is preliminary data.</text>
</comment>
<dbReference type="Proteomes" id="UP001152561">
    <property type="component" value="Unassembled WGS sequence"/>
</dbReference>
<keyword evidence="3" id="KW-1185">Reference proteome</keyword>